<dbReference type="Gene3D" id="2.130.10.10">
    <property type="entry name" value="YVTN repeat-like/Quinoprotein amine dehydrogenase"/>
    <property type="match status" value="1"/>
</dbReference>
<keyword evidence="3" id="KW-1185">Reference proteome</keyword>
<dbReference type="PANTHER" id="PTHR30344">
    <property type="entry name" value="6-PHOSPHOGLUCONOLACTONASE-RELATED"/>
    <property type="match status" value="1"/>
</dbReference>
<dbReference type="EMBL" id="CP144103">
    <property type="protein sequence ID" value="WWC89948.1"/>
    <property type="molecule type" value="Genomic_DNA"/>
</dbReference>
<dbReference type="InterPro" id="IPR015943">
    <property type="entry name" value="WD40/YVTN_repeat-like_dom_sf"/>
</dbReference>
<dbReference type="InterPro" id="IPR050282">
    <property type="entry name" value="Cycloisomerase_2"/>
</dbReference>
<dbReference type="Proteomes" id="UP001355207">
    <property type="component" value="Chromosome 6"/>
</dbReference>
<accession>A0AAX4JYK2</accession>
<gene>
    <name evidence="2" type="ORF">L201_004877</name>
</gene>
<organism evidence="2 3">
    <name type="scientific">Kwoniella dendrophila CBS 6074</name>
    <dbReference type="NCBI Taxonomy" id="1295534"/>
    <lineage>
        <taxon>Eukaryota</taxon>
        <taxon>Fungi</taxon>
        <taxon>Dikarya</taxon>
        <taxon>Basidiomycota</taxon>
        <taxon>Agaricomycotina</taxon>
        <taxon>Tremellomycetes</taxon>
        <taxon>Tremellales</taxon>
        <taxon>Cryptococcaceae</taxon>
        <taxon>Kwoniella</taxon>
    </lineage>
</organism>
<proteinExistence type="inferred from homology"/>
<evidence type="ECO:0000256" key="1">
    <source>
        <dbReference type="ARBA" id="ARBA00005564"/>
    </source>
</evidence>
<sequence length="382" mass="42119">MSEQYQILVSGYRDTYTILSFEPSTSKVKIVSDSKAPEKASWIEPASKQHDPLKSNRVLYSISEVEKGKAVSLNLKNDKIEITSEKDTHGAPAHIHVMKDGSGLAVVNYMGGSMIFFPFNEDGTLSDHPSELLKFEYLYKDGNAPNPERQDTPHAHQVIEGENNTLYVCDLGNDRIWVIEKKGLNTLSIKGWLQAPPGTGPRHATFSKDGKHLYVLTELTSDVLVFSLESPTYPIIPKPDFKVSIIPSSVPKEAHSFMNAAELILNPCFGNILYASNRLEMSLDEKSKGKFKTLKDVKGDSIAIIELTENGDDVKGSTAEFFQTDLNNLRGMTISNDGKYLVTAGRKSGGLEIFSTGKNGKELKLAGKIEQGVDNITDLTFL</sequence>
<comment type="similarity">
    <text evidence="1">Belongs to the cycloisomerase 2 family.</text>
</comment>
<dbReference type="GeneID" id="91095547"/>
<dbReference type="AlphaFoldDB" id="A0AAX4JYK2"/>
<dbReference type="GO" id="GO:0017057">
    <property type="term" value="F:6-phosphogluconolactonase activity"/>
    <property type="evidence" value="ECO:0007669"/>
    <property type="project" value="TreeGrafter"/>
</dbReference>
<reference evidence="2 3" key="1">
    <citation type="submission" date="2024-01" db="EMBL/GenBank/DDBJ databases">
        <title>Comparative genomics of Cryptococcus and Kwoniella reveals pathogenesis evolution and contrasting modes of karyotype evolution via chromosome fusion or intercentromeric recombination.</title>
        <authorList>
            <person name="Coelho M.A."/>
            <person name="David-Palma M."/>
            <person name="Shea T."/>
            <person name="Bowers K."/>
            <person name="McGinley-Smith S."/>
            <person name="Mohammad A.W."/>
            <person name="Gnirke A."/>
            <person name="Yurkov A.M."/>
            <person name="Nowrousian M."/>
            <person name="Sun S."/>
            <person name="Cuomo C.A."/>
            <person name="Heitman J."/>
        </authorList>
    </citation>
    <scope>NUCLEOTIDE SEQUENCE [LARGE SCALE GENOMIC DNA]</scope>
    <source>
        <strain evidence="2 3">CBS 6074</strain>
    </source>
</reference>
<dbReference type="SUPFAM" id="SSF75011">
    <property type="entry name" value="3-carboxy-cis,cis-mucoante lactonizing enzyme"/>
    <property type="match status" value="1"/>
</dbReference>
<name>A0AAX4JYK2_9TREE</name>
<evidence type="ECO:0008006" key="4">
    <source>
        <dbReference type="Google" id="ProtNLM"/>
    </source>
</evidence>
<dbReference type="InterPro" id="IPR019405">
    <property type="entry name" value="Lactonase_7-beta_prop"/>
</dbReference>
<protein>
    <recommendedName>
        <fullName evidence="4">6-phosphogluconolactonase</fullName>
    </recommendedName>
</protein>
<evidence type="ECO:0000313" key="3">
    <source>
        <dbReference type="Proteomes" id="UP001355207"/>
    </source>
</evidence>
<evidence type="ECO:0000313" key="2">
    <source>
        <dbReference type="EMBL" id="WWC89948.1"/>
    </source>
</evidence>
<dbReference type="PANTHER" id="PTHR30344:SF7">
    <property type="entry name" value="DUF2415 DOMAIN-CONTAINING PROTEIN"/>
    <property type="match status" value="1"/>
</dbReference>
<dbReference type="RefSeq" id="XP_066076711.1">
    <property type="nucleotide sequence ID" value="XM_066220614.1"/>
</dbReference>
<dbReference type="Pfam" id="PF10282">
    <property type="entry name" value="Lactonase"/>
    <property type="match status" value="1"/>
</dbReference>